<dbReference type="InterPro" id="IPR011009">
    <property type="entry name" value="Kinase-like_dom_sf"/>
</dbReference>
<dbReference type="Proteomes" id="UP000178184">
    <property type="component" value="Unassembled WGS sequence"/>
</dbReference>
<gene>
    <name evidence="2" type="ORF">A2903_02795</name>
</gene>
<reference evidence="2 3" key="1">
    <citation type="journal article" date="2016" name="Nat. Commun.">
        <title>Thousands of microbial genomes shed light on interconnected biogeochemical processes in an aquifer system.</title>
        <authorList>
            <person name="Anantharaman K."/>
            <person name="Brown C.T."/>
            <person name="Hug L.A."/>
            <person name="Sharon I."/>
            <person name="Castelle C.J."/>
            <person name="Probst A.J."/>
            <person name="Thomas B.C."/>
            <person name="Singh A."/>
            <person name="Wilkins M.J."/>
            <person name="Karaoz U."/>
            <person name="Brodie E.L."/>
            <person name="Williams K.H."/>
            <person name="Hubbard S.S."/>
            <person name="Banfield J.F."/>
        </authorList>
    </citation>
    <scope>NUCLEOTIDE SEQUENCE [LARGE SCALE GENOMIC DNA]</scope>
</reference>
<evidence type="ECO:0000313" key="3">
    <source>
        <dbReference type="Proteomes" id="UP000178184"/>
    </source>
</evidence>
<dbReference type="Gene3D" id="3.90.1200.10">
    <property type="match status" value="1"/>
</dbReference>
<dbReference type="AlphaFoldDB" id="A0A1F6WN20"/>
<dbReference type="STRING" id="1801764.A2903_02795"/>
<feature type="domain" description="Aminoglycoside phosphotransferase" evidence="1">
    <location>
        <begin position="72"/>
        <end position="230"/>
    </location>
</feature>
<comment type="caution">
    <text evidence="2">The sequence shown here is derived from an EMBL/GenBank/DDBJ whole genome shotgun (WGS) entry which is preliminary data.</text>
</comment>
<evidence type="ECO:0000259" key="1">
    <source>
        <dbReference type="Pfam" id="PF01636"/>
    </source>
</evidence>
<protein>
    <recommendedName>
        <fullName evidence="1">Aminoglycoside phosphotransferase domain-containing protein</fullName>
    </recommendedName>
</protein>
<accession>A0A1F6WN20</accession>
<dbReference type="EMBL" id="MFUO01000031">
    <property type="protein sequence ID" value="OGI83277.1"/>
    <property type="molecule type" value="Genomic_DNA"/>
</dbReference>
<name>A0A1F6WN20_9BACT</name>
<dbReference type="SUPFAM" id="SSF56112">
    <property type="entry name" value="Protein kinase-like (PK-like)"/>
    <property type="match status" value="1"/>
</dbReference>
<proteinExistence type="predicted"/>
<sequence>MNNQFKKNSIITRSYNDIVFEADKVIKGVTRDRYLKEIKWFLEAEKIIPNNTPLIFTSIKKPIIRKNNKNLIYYEMQAIDGNNLYQWSMDNRDEAEKIFDQVISLIMLMHQESKMANDDDIIMMYYSKPKKAIENFIKEKMLDPDALRINGFLVQNPVVTLDKVFKEFRERLFNTKYSFIHGDLTMSNIVIDQNRKVYLIDPRGAFGKTKMYGDVRYDVAKLFYSIVGNFDSLNSGQFKYEYNLETNDHIFSIVDNGFSSYSDKILSLFKEDLEIIKFIHTTIWLSLIPHTSNDKKQQLCTFCNGVLLLDLFK</sequence>
<evidence type="ECO:0000313" key="2">
    <source>
        <dbReference type="EMBL" id="OGI83277.1"/>
    </source>
</evidence>
<organism evidence="2 3">
    <name type="scientific">Candidatus Nomurabacteria bacterium RIFCSPLOWO2_01_FULL_33_17</name>
    <dbReference type="NCBI Taxonomy" id="1801764"/>
    <lineage>
        <taxon>Bacteria</taxon>
        <taxon>Candidatus Nomuraibacteriota</taxon>
    </lineage>
</organism>
<dbReference type="Pfam" id="PF01636">
    <property type="entry name" value="APH"/>
    <property type="match status" value="1"/>
</dbReference>
<dbReference type="InterPro" id="IPR002575">
    <property type="entry name" value="Aminoglycoside_PTrfase"/>
</dbReference>